<dbReference type="GeneID" id="9346709"/>
<dbReference type="PANTHER" id="PTHR12064">
    <property type="entry name" value="METAL TRANSPORTER CNNM"/>
    <property type="match status" value="1"/>
</dbReference>
<dbReference type="Pfam" id="PF01595">
    <property type="entry name" value="CNNM"/>
    <property type="match status" value="1"/>
</dbReference>
<keyword evidence="4" id="KW-1185">Reference proteome</keyword>
<evidence type="ECO:0000313" key="4">
    <source>
        <dbReference type="Proteomes" id="UP000000391"/>
    </source>
</evidence>
<dbReference type="InterPro" id="IPR045095">
    <property type="entry name" value="ACDP"/>
</dbReference>
<dbReference type="InterPro" id="IPR002550">
    <property type="entry name" value="CNNM"/>
</dbReference>
<dbReference type="PROSITE" id="PS51846">
    <property type="entry name" value="CNNM"/>
    <property type="match status" value="1"/>
</dbReference>
<dbReference type="HOGENOM" id="CLU_068411_0_0_2"/>
<name>D7E916_METEZ</name>
<feature type="transmembrane region" description="Helical" evidence="1">
    <location>
        <begin position="80"/>
        <end position="99"/>
    </location>
</feature>
<feature type="transmembrane region" description="Helical" evidence="1">
    <location>
        <begin position="6"/>
        <end position="35"/>
    </location>
</feature>
<accession>D7E916</accession>
<organism evidence="3 4">
    <name type="scientific">Methanohalobium evestigatum (strain ATCC BAA-1072 / DSM 3721 / NBRC 107634 / OCM 161 / Z-7303)</name>
    <dbReference type="NCBI Taxonomy" id="644295"/>
    <lineage>
        <taxon>Archaea</taxon>
        <taxon>Methanobacteriati</taxon>
        <taxon>Methanobacteriota</taxon>
        <taxon>Stenosarchaea group</taxon>
        <taxon>Methanomicrobia</taxon>
        <taxon>Methanosarcinales</taxon>
        <taxon>Methanosarcinaceae</taxon>
        <taxon>Methanohalobium</taxon>
    </lineage>
</organism>
<keyword evidence="1" id="KW-0812">Transmembrane</keyword>
<dbReference type="RefSeq" id="WP_013194531.1">
    <property type="nucleotide sequence ID" value="NC_014253.1"/>
</dbReference>
<dbReference type="EMBL" id="CP002069">
    <property type="protein sequence ID" value="ADI73964.1"/>
    <property type="molecule type" value="Genomic_DNA"/>
</dbReference>
<feature type="domain" description="CNNM transmembrane" evidence="2">
    <location>
        <begin position="1"/>
        <end position="176"/>
    </location>
</feature>
<reference evidence="3 4" key="1">
    <citation type="submission" date="2010-06" db="EMBL/GenBank/DDBJ databases">
        <title>Complete sequence chromosome of Methanohalobium evestigatum Z-7303.</title>
        <authorList>
            <consortium name="US DOE Joint Genome Institute"/>
            <person name="Lucas S."/>
            <person name="Copeland A."/>
            <person name="Lapidus A."/>
            <person name="Cheng J.-F."/>
            <person name="Bruce D."/>
            <person name="Goodwin L."/>
            <person name="Pitluck S."/>
            <person name="Saunders E."/>
            <person name="Detter J.C."/>
            <person name="Han C."/>
            <person name="Tapia R."/>
            <person name="Land M."/>
            <person name="Hauser L."/>
            <person name="Kyrpides N."/>
            <person name="Mikhailova N."/>
            <person name="Sieprawska-Lupa M."/>
            <person name="Whitman W.B."/>
            <person name="Anderson I."/>
            <person name="Woyke T."/>
        </authorList>
    </citation>
    <scope>NUCLEOTIDE SEQUENCE [LARGE SCALE GENOMIC DNA]</scope>
    <source>
        <strain evidence="4">ATCC BAA-1072 / DSM 3721 / NBRC 107634 / OCM 161 / Z-7303</strain>
    </source>
</reference>
<dbReference type="KEGG" id="mev:Metev_1078"/>
<dbReference type="GO" id="GO:0010960">
    <property type="term" value="P:magnesium ion homeostasis"/>
    <property type="evidence" value="ECO:0007669"/>
    <property type="project" value="InterPro"/>
</dbReference>
<dbReference type="OrthoDB" id="121301at2157"/>
<evidence type="ECO:0000256" key="1">
    <source>
        <dbReference type="SAM" id="Phobius"/>
    </source>
</evidence>
<sequence length="341" mass="38963">MDPIIIWILIIFCLSQSAIFSGLTIGLFGLSRLGLEIEAETRHKNAIKILQLRRDANFLLTTLLWGNMSVNVLLTLLTNSIMAGATAFLFSTFSITLFGEIAPQAYFTRYALKVGGHLVPIVKIYQVIFYPVAKPSAILLDKWLGKERMQFFKEEYLRIMLEKHIESSRTEISKMEGLGALNFLQIDDISISQEGSIIDPDSVITLPFKNHRPVFPDITRDPSDPFLQKLQKSDKKWVIITDSDDEPVMVLDSDAFLRDVIYKTGSFNPFKYAHRPIVVRNPDTKLDKVINQLIVFPEHAEDDVIDKDLVIYWNKETEEKRIITGKDILGRLLRGIVIRVH</sequence>
<keyword evidence="1" id="KW-1133">Transmembrane helix</keyword>
<dbReference type="AlphaFoldDB" id="D7E916"/>
<dbReference type="Proteomes" id="UP000000391">
    <property type="component" value="Chromosome"/>
</dbReference>
<dbReference type="STRING" id="644295.Metev_1078"/>
<gene>
    <name evidence="3" type="ordered locus">Metev_1078</name>
</gene>
<keyword evidence="1" id="KW-0472">Membrane</keyword>
<evidence type="ECO:0000259" key="2">
    <source>
        <dbReference type="PROSITE" id="PS51846"/>
    </source>
</evidence>
<evidence type="ECO:0000313" key="3">
    <source>
        <dbReference type="EMBL" id="ADI73964.1"/>
    </source>
</evidence>
<dbReference type="PANTHER" id="PTHR12064:SF94">
    <property type="entry name" value="UNEXTENDED PROTEIN"/>
    <property type="match status" value="1"/>
</dbReference>
<protein>
    <recommendedName>
        <fullName evidence="2">CNNM transmembrane domain-containing protein</fullName>
    </recommendedName>
</protein>
<feature type="transmembrane region" description="Helical" evidence="1">
    <location>
        <begin position="56"/>
        <end position="74"/>
    </location>
</feature>
<proteinExistence type="predicted"/>